<feature type="compositionally biased region" description="Low complexity" evidence="1">
    <location>
        <begin position="643"/>
        <end position="655"/>
    </location>
</feature>
<accession>A0A183ADD9</accession>
<sequence length="940" mass="104573">MSHICDSPETSSDVISSQIPPGSGKTPDPVTSLFTSHLYRLTWLGGPQYLTGFFEPRPLICPKSVASSRLNMSGIQRSRLTAHLLRRRRLREWCSQWNLRLSYRSLVPRSSPLTGRASADRPHSTMASAGQLDRANLDSVAPTDPRKRGHERADHDACTRRRLPPNRFRSELARREQVEKAWRREASIRLLKRAHYYWRQRDIRQKRRKRALTNSHMFISLRKVPHDLGKSRVSFDRCNKSRTRSNTINIPPRTAEENQRKPISLRCRRGHQSPLGFDQQAIRTWVESTEGTDSTMARKRRTIQCNRASTDFLSSRIGAGSAACVLPSSSVSCEKEPNLAESHVLPLTKANLLRHTRMHEWMFRYQVLCRQLNAADQEKFSIDEQINQHAESATGPSTKRQRFFNASEKDQPTTQSSDTPVQTQATMLVSADQCQQTQQKPELIGLALNPCENTMNPVPQLFAPCKSNHGVCTTNTFNMPPTNLHCTQHVLTPHLYQGTRAPVPNFYGKRPLWHTNSNPCPHTATRVAVPCCNAHSCPTCVYGMSSCTQSPNEYWYPYDHHHHLCSSGSSHDHTPSRDCCLSSMHNSMYCACQRYTRMASSNGMCNSIEWTTLPVGCCGTTAINSAYPRLVRVPWKEGSLPNGSSNTTGTYPYTGSGSGGPTEGSELPYCCACWAKRYSEMAYRKTAFMPRDTMHPSGLFAQTFAPKRDTVDFAVSTWCNSQKRPTHIPVGSMKPPGVGENPGDLTGMTATAAHASAMPTLTMTNTVGPAALASQVIRVTPTQISVPTVIPGPTQASNCVCRTLPTTVLDPTSAVPCDTNQSVHVNHQQVAHNPLQPCLTRNAQDVSLKETVPHPVKTCVQPDLTLGLDMSVQQKDGVTQVRRKLAQVAQQATADGYRIPQPIADTAIIEPKQPWEVTGADVKSPDADKTMQQNYYGVRS</sequence>
<evidence type="ECO:0000256" key="1">
    <source>
        <dbReference type="SAM" id="MobiDB-lite"/>
    </source>
</evidence>
<proteinExistence type="predicted"/>
<dbReference type="Proteomes" id="UP000272942">
    <property type="component" value="Unassembled WGS sequence"/>
</dbReference>
<dbReference type="OrthoDB" id="6272119at2759"/>
<reference evidence="2 3" key="2">
    <citation type="submission" date="2018-11" db="EMBL/GenBank/DDBJ databases">
        <authorList>
            <consortium name="Pathogen Informatics"/>
        </authorList>
    </citation>
    <scope>NUCLEOTIDE SEQUENCE [LARGE SCALE GENOMIC DNA]</scope>
    <source>
        <strain evidence="2 3">Egypt</strain>
    </source>
</reference>
<name>A0A183ADD9_9TREM</name>
<evidence type="ECO:0000313" key="3">
    <source>
        <dbReference type="Proteomes" id="UP000272942"/>
    </source>
</evidence>
<evidence type="ECO:0000313" key="2">
    <source>
        <dbReference type="EMBL" id="VDP74159.1"/>
    </source>
</evidence>
<feature type="region of interest" description="Disordered" evidence="1">
    <location>
        <begin position="111"/>
        <end position="156"/>
    </location>
</feature>
<feature type="region of interest" description="Disordered" evidence="1">
    <location>
        <begin position="917"/>
        <end position="940"/>
    </location>
</feature>
<feature type="compositionally biased region" description="Polar residues" evidence="1">
    <location>
        <begin position="8"/>
        <end position="20"/>
    </location>
</feature>
<feature type="region of interest" description="Disordered" evidence="1">
    <location>
        <begin position="1"/>
        <end position="28"/>
    </location>
</feature>
<keyword evidence="3" id="KW-1185">Reference proteome</keyword>
<feature type="region of interest" description="Disordered" evidence="1">
    <location>
        <begin position="638"/>
        <end position="662"/>
    </location>
</feature>
<dbReference type="WBParaSite" id="ECPE_0000498601-mRNA-1">
    <property type="protein sequence ID" value="ECPE_0000498601-mRNA-1"/>
    <property type="gene ID" value="ECPE_0000498601"/>
</dbReference>
<reference evidence="4" key="1">
    <citation type="submission" date="2016-06" db="UniProtKB">
        <authorList>
            <consortium name="WormBaseParasite"/>
        </authorList>
    </citation>
    <scope>IDENTIFICATION</scope>
</reference>
<evidence type="ECO:0000313" key="4">
    <source>
        <dbReference type="WBParaSite" id="ECPE_0000498601-mRNA-1"/>
    </source>
</evidence>
<feature type="compositionally biased region" description="Polar residues" evidence="1">
    <location>
        <begin position="930"/>
        <end position="940"/>
    </location>
</feature>
<gene>
    <name evidence="2" type="ORF">ECPE_LOCUS4974</name>
</gene>
<protein>
    <submittedName>
        <fullName evidence="2 4">Uncharacterized protein</fullName>
    </submittedName>
</protein>
<organism evidence="4">
    <name type="scientific">Echinostoma caproni</name>
    <dbReference type="NCBI Taxonomy" id="27848"/>
    <lineage>
        <taxon>Eukaryota</taxon>
        <taxon>Metazoa</taxon>
        <taxon>Spiralia</taxon>
        <taxon>Lophotrochozoa</taxon>
        <taxon>Platyhelminthes</taxon>
        <taxon>Trematoda</taxon>
        <taxon>Digenea</taxon>
        <taxon>Plagiorchiida</taxon>
        <taxon>Echinostomata</taxon>
        <taxon>Echinostomatoidea</taxon>
        <taxon>Echinostomatidae</taxon>
        <taxon>Echinostoma</taxon>
    </lineage>
</organism>
<dbReference type="AlphaFoldDB" id="A0A183ADD9"/>
<dbReference type="EMBL" id="UZAN01041805">
    <property type="protein sequence ID" value="VDP74159.1"/>
    <property type="molecule type" value="Genomic_DNA"/>
</dbReference>